<accession>A0AB36DQ88</accession>
<name>A0AB36DQ88_MORCA</name>
<keyword evidence="3" id="KW-1133">Transmembrane helix</keyword>
<evidence type="ECO:0000256" key="2">
    <source>
        <dbReference type="SAM" id="MobiDB-lite"/>
    </source>
</evidence>
<reference evidence="4 5" key="1">
    <citation type="journal article" date="2016" name="Genome Biol. Evol.">
        <title>Comparative Genomic Analyses of the Moraxella catarrhalis Serosensitive and Seroresistant Lineages Demonstrate Their Independent Evolution.</title>
        <authorList>
            <person name="Earl J.P."/>
            <person name="de Vries S.P."/>
            <person name="Ahmed A."/>
            <person name="Powell E."/>
            <person name="Schultz M.P."/>
            <person name="Hermans P.W."/>
            <person name="Hill D.J."/>
            <person name="Zhou Z."/>
            <person name="Constantinidou C.I."/>
            <person name="Hu F.Z."/>
            <person name="Bootsma H.J."/>
            <person name="Ehrlich G.D."/>
        </authorList>
    </citation>
    <scope>NUCLEOTIDE SEQUENCE [LARGE SCALE GENOMIC DNA]</scope>
    <source>
        <strain evidence="4 5">F23</strain>
    </source>
</reference>
<feature type="compositionally biased region" description="Polar residues" evidence="2">
    <location>
        <begin position="17"/>
        <end position="29"/>
    </location>
</feature>
<dbReference type="AlphaFoldDB" id="A0AB36DQ88"/>
<dbReference type="EMBL" id="LXHQ01000017">
    <property type="protein sequence ID" value="OAV26994.1"/>
    <property type="molecule type" value="Genomic_DNA"/>
</dbReference>
<feature type="region of interest" description="Disordered" evidence="2">
    <location>
        <begin position="1"/>
        <end position="68"/>
    </location>
</feature>
<keyword evidence="1" id="KW-0175">Coiled coil</keyword>
<feature type="transmembrane region" description="Helical" evidence="3">
    <location>
        <begin position="72"/>
        <end position="95"/>
    </location>
</feature>
<dbReference type="Proteomes" id="UP000078295">
    <property type="component" value="Unassembled WGS sequence"/>
</dbReference>
<protein>
    <submittedName>
        <fullName evidence="4">Uncharacterized protein</fullName>
    </submittedName>
</protein>
<evidence type="ECO:0000313" key="5">
    <source>
        <dbReference type="Proteomes" id="UP000078295"/>
    </source>
</evidence>
<sequence length="414" mass="44856">MSDNEFIQDDHKPKNSIAGTSTSDDQATQIDGKKSGYLARLGQLFDRKKSPGQNTDKSIKPGEEGDKKSSPIGLIIAGGIIAFVLILGLILAFAFGGRDTPEQVAQPMPEQAQEFEESPPQQEQAAPADTRDYFVAHSVRAGLPADHWAKAADPIGTLTTQAIDSALVKLPEWNPTVSGLNITSTVTYPGDSFEFAQLKSQAATTLGQAIANDIQIHNDPQGQPVILERSSPAARSAGAPEFDVIKSGTAYDTIAINAELLATRIWSETIAQARLQLPPPAPDAQVLPQQQVDTGISQAQRAEYNRLLQEADAWQKELIRKNQRYKEEMAKQQKQMIEVLQKIEDSPVASANMRARMISTATDMKVQAIQGDLIFLEDKQGQVHTYRVGDTLPGTGLVISNADSGTGLVYVTNK</sequence>
<keyword evidence="3" id="KW-0472">Membrane</keyword>
<comment type="caution">
    <text evidence="4">The sequence shown here is derived from an EMBL/GenBank/DDBJ whole genome shotgun (WGS) entry which is preliminary data.</text>
</comment>
<dbReference type="RefSeq" id="WP_064602456.1">
    <property type="nucleotide sequence ID" value="NZ_LXHQ01000017.1"/>
</dbReference>
<feature type="region of interest" description="Disordered" evidence="2">
    <location>
        <begin position="102"/>
        <end position="128"/>
    </location>
</feature>
<gene>
    <name evidence="4" type="ORF">AO370_0448</name>
</gene>
<proteinExistence type="predicted"/>
<feature type="compositionally biased region" description="Basic and acidic residues" evidence="2">
    <location>
        <begin position="57"/>
        <end position="68"/>
    </location>
</feature>
<keyword evidence="3" id="KW-0812">Transmembrane</keyword>
<evidence type="ECO:0000256" key="1">
    <source>
        <dbReference type="SAM" id="Coils"/>
    </source>
</evidence>
<feature type="coiled-coil region" evidence="1">
    <location>
        <begin position="297"/>
        <end position="342"/>
    </location>
</feature>
<feature type="compositionally biased region" description="Low complexity" evidence="2">
    <location>
        <begin position="118"/>
        <end position="128"/>
    </location>
</feature>
<organism evidence="4 5">
    <name type="scientific">Moraxella catarrhalis</name>
    <name type="common">Branhamella catarrhalis</name>
    <dbReference type="NCBI Taxonomy" id="480"/>
    <lineage>
        <taxon>Bacteria</taxon>
        <taxon>Pseudomonadati</taxon>
        <taxon>Pseudomonadota</taxon>
        <taxon>Gammaproteobacteria</taxon>
        <taxon>Moraxellales</taxon>
        <taxon>Moraxellaceae</taxon>
        <taxon>Moraxella</taxon>
    </lineage>
</organism>
<evidence type="ECO:0000256" key="3">
    <source>
        <dbReference type="SAM" id="Phobius"/>
    </source>
</evidence>
<evidence type="ECO:0000313" key="4">
    <source>
        <dbReference type="EMBL" id="OAV26994.1"/>
    </source>
</evidence>